<gene>
    <name evidence="1" type="ORF">B2K_07575</name>
</gene>
<dbReference type="AlphaFoldDB" id="I0BDY4"/>
<dbReference type="KEGG" id="pmw:B2K_07575"/>
<protein>
    <submittedName>
        <fullName evidence="1">Uncharacterized protein</fullName>
    </submittedName>
</protein>
<evidence type="ECO:0000313" key="2">
    <source>
        <dbReference type="Proteomes" id="UP000007392"/>
    </source>
</evidence>
<proteinExistence type="predicted"/>
<sequence>MPVPAIVPHMNVHGEAIPMNEPVSAIPGNIVKTFTYGNSTVHICDDYMVKTPEENQKIWDEYNRIARAIWRAAAERSELVQAYYAAETEEEKEALVPALLEAGWRVVKK</sequence>
<accession>I0BDY4</accession>
<name>I0BDY4_9BACL</name>
<reference evidence="1 2" key="1">
    <citation type="submission" date="2013-06" db="EMBL/GenBank/DDBJ databases">
        <title>Complete genome sequence of Paenibacillus mucilaginosus K02.</title>
        <authorList>
            <person name="Xiao B."/>
            <person name="Sun L."/>
            <person name="Xiao L."/>
            <person name="Lian B."/>
        </authorList>
    </citation>
    <scope>NUCLEOTIDE SEQUENCE [LARGE SCALE GENOMIC DNA]</scope>
    <source>
        <strain evidence="1 2">K02</strain>
    </source>
</reference>
<organism evidence="1 2">
    <name type="scientific">Paenibacillus mucilaginosus K02</name>
    <dbReference type="NCBI Taxonomy" id="997761"/>
    <lineage>
        <taxon>Bacteria</taxon>
        <taxon>Bacillati</taxon>
        <taxon>Bacillota</taxon>
        <taxon>Bacilli</taxon>
        <taxon>Bacillales</taxon>
        <taxon>Paenibacillaceae</taxon>
        <taxon>Paenibacillus</taxon>
    </lineage>
</organism>
<dbReference type="Proteomes" id="UP000007392">
    <property type="component" value="Chromosome"/>
</dbReference>
<evidence type="ECO:0000313" key="1">
    <source>
        <dbReference type="EMBL" id="AFH60581.1"/>
    </source>
</evidence>
<dbReference type="PATRIC" id="fig|997761.3.peg.1496"/>
<dbReference type="HOGENOM" id="CLU_2424147_0_0_9"/>
<dbReference type="EMBL" id="CP003422">
    <property type="protein sequence ID" value="AFH60581.1"/>
    <property type="molecule type" value="Genomic_DNA"/>
</dbReference>